<dbReference type="Proteomes" id="UP000002280">
    <property type="component" value="Unplaced"/>
</dbReference>
<dbReference type="Bgee" id="ENSMODG00000013247">
    <property type="expression patterns" value="Expressed in skeleton of lower jaw and 18 other cell types or tissues"/>
</dbReference>
<dbReference type="PANTHER" id="PTHR34436:SF1">
    <property type="entry name" value="CENTROMERE PROTEIN M"/>
    <property type="match status" value="1"/>
</dbReference>
<dbReference type="GeneTree" id="ENSGT00390000017504"/>
<dbReference type="InterPro" id="IPR027417">
    <property type="entry name" value="P-loop_NTPase"/>
</dbReference>
<evidence type="ECO:0000256" key="6">
    <source>
        <dbReference type="ARBA" id="ARBA00023328"/>
    </source>
</evidence>
<organism evidence="7 8">
    <name type="scientific">Monodelphis domestica</name>
    <name type="common">Gray short-tailed opossum</name>
    <dbReference type="NCBI Taxonomy" id="13616"/>
    <lineage>
        <taxon>Eukaryota</taxon>
        <taxon>Metazoa</taxon>
        <taxon>Chordata</taxon>
        <taxon>Craniata</taxon>
        <taxon>Vertebrata</taxon>
        <taxon>Euteleostomi</taxon>
        <taxon>Mammalia</taxon>
        <taxon>Metatheria</taxon>
        <taxon>Didelphimorphia</taxon>
        <taxon>Didelphidae</taxon>
        <taxon>Monodelphis</taxon>
    </lineage>
</organism>
<evidence type="ECO:0000256" key="2">
    <source>
        <dbReference type="ARBA" id="ARBA00004584"/>
    </source>
</evidence>
<sequence length="219" mass="23768">MRVRSHRHPGDDRFLRLKMALLRPLDKLPTLDVATILLVGAEEKLLEQLGEAVLREGEGSAKVQVHVAPGLPLPADRECLRPRVDLVVFVLSLHSKHSLRTVEASLPQLDAGFFLGKVCFLASGGERGAEAPPRPPVPWCFFGGGGPGRGPPDAVLPPSQVGSEQKASIHTDAVARLAATFRSPLLFGDLEGEADDRGCRGRRVHWEATERQLGSQENF</sequence>
<dbReference type="GO" id="GO:0005634">
    <property type="term" value="C:nucleus"/>
    <property type="evidence" value="ECO:0007669"/>
    <property type="project" value="UniProtKB-SubCell"/>
</dbReference>
<dbReference type="GO" id="GO:0000775">
    <property type="term" value="C:chromosome, centromeric region"/>
    <property type="evidence" value="ECO:0007669"/>
    <property type="project" value="UniProtKB-SubCell"/>
</dbReference>
<keyword evidence="5" id="KW-0539">Nucleus</keyword>
<evidence type="ECO:0000313" key="7">
    <source>
        <dbReference type="Ensembl" id="ENSMODP00000058363.1"/>
    </source>
</evidence>
<dbReference type="AlphaFoldDB" id="A0A5F8HEU9"/>
<keyword evidence="8" id="KW-1185">Reference proteome</keyword>
<evidence type="ECO:0000256" key="5">
    <source>
        <dbReference type="ARBA" id="ARBA00023242"/>
    </source>
</evidence>
<reference evidence="7" key="1">
    <citation type="journal article" date="2007" name="Nature">
        <title>Genome of the marsupial Monodelphis domestica reveals innovation in non-coding sequences.</title>
        <authorList>
            <person name="Mikkelsen T.S."/>
            <person name="Wakefield M.J."/>
            <person name="Aken B."/>
            <person name="Amemiya C.T."/>
            <person name="Chang J.L."/>
            <person name="Duke S."/>
            <person name="Garber M."/>
            <person name="Gentles A.J."/>
            <person name="Goodstadt L."/>
            <person name="Heger A."/>
            <person name="Jurka J."/>
            <person name="Kamal M."/>
            <person name="Mauceli E."/>
            <person name="Searle S.M."/>
            <person name="Sharpe T."/>
            <person name="Baker M.L."/>
            <person name="Batzer M.A."/>
            <person name="Benos P.V."/>
            <person name="Belov K."/>
            <person name="Clamp M."/>
            <person name="Cook A."/>
            <person name="Cuff J."/>
            <person name="Das R."/>
            <person name="Davidow L."/>
            <person name="Deakin J.E."/>
            <person name="Fazzari M.J."/>
            <person name="Glass J.L."/>
            <person name="Grabherr M."/>
            <person name="Greally J.M."/>
            <person name="Gu W."/>
            <person name="Hore T.A."/>
            <person name="Huttley G.A."/>
            <person name="Kleber M."/>
            <person name="Jirtle R.L."/>
            <person name="Koina E."/>
            <person name="Lee J.T."/>
            <person name="Mahony S."/>
            <person name="Marra M.A."/>
            <person name="Miller R.D."/>
            <person name="Nicholls R.D."/>
            <person name="Oda M."/>
            <person name="Papenfuss A.T."/>
            <person name="Parra Z.E."/>
            <person name="Pollock D.D."/>
            <person name="Ray D.A."/>
            <person name="Schein J.E."/>
            <person name="Speed T.P."/>
            <person name="Thompson K."/>
            <person name="VandeBerg J.L."/>
            <person name="Wade C.M."/>
            <person name="Walker J.A."/>
            <person name="Waters P.D."/>
            <person name="Webber C."/>
            <person name="Weidman J.R."/>
            <person name="Xie X."/>
            <person name="Zody M.C."/>
            <person name="Baldwin J."/>
            <person name="Abdouelleil A."/>
            <person name="Abdulkadir J."/>
            <person name="Abebe A."/>
            <person name="Abera B."/>
            <person name="Abreu J."/>
            <person name="Acer S.C."/>
            <person name="Aftuck L."/>
            <person name="Alexander A."/>
            <person name="An P."/>
            <person name="Anderson E."/>
            <person name="Anderson S."/>
            <person name="Arachi H."/>
            <person name="Azer M."/>
            <person name="Bachantsang P."/>
            <person name="Barry A."/>
            <person name="Bayul T."/>
            <person name="Berlin A."/>
            <person name="Bessette D."/>
            <person name="Bloom T."/>
            <person name="Bloom T."/>
            <person name="Boguslavskiy L."/>
            <person name="Bonnet C."/>
            <person name="Boukhgalter B."/>
            <person name="Bourzgui I."/>
            <person name="Brown A."/>
            <person name="Cahill P."/>
            <person name="Channer S."/>
            <person name="Cheshatsang Y."/>
            <person name="Chuda L."/>
            <person name="Citroen M."/>
            <person name="Collymore A."/>
            <person name="Cooke P."/>
            <person name="Costello M."/>
            <person name="D'Aco K."/>
            <person name="Daza R."/>
            <person name="De Haan G."/>
            <person name="DeGray S."/>
            <person name="DeMaso C."/>
            <person name="Dhargay N."/>
            <person name="Dooley K."/>
            <person name="Dooley E."/>
            <person name="Doricent M."/>
            <person name="Dorje P."/>
            <person name="Dorjee K."/>
            <person name="Dupes A."/>
            <person name="Elong R."/>
            <person name="Falk J."/>
            <person name="Farina A."/>
            <person name="Faro S."/>
            <person name="Ferguson D."/>
            <person name="Fisher S."/>
            <person name="Foley C.D."/>
            <person name="Franke A."/>
            <person name="Friedrich D."/>
            <person name="Gadbois L."/>
            <person name="Gearin G."/>
            <person name="Gearin C.R."/>
            <person name="Giannoukos G."/>
            <person name="Goode T."/>
            <person name="Graham J."/>
            <person name="Grandbois E."/>
            <person name="Grewal S."/>
            <person name="Gyaltsen K."/>
            <person name="Hafez N."/>
            <person name="Hagos B."/>
            <person name="Hall J."/>
            <person name="Henson C."/>
            <person name="Hollinger A."/>
            <person name="Honan T."/>
            <person name="Huard M.D."/>
            <person name="Hughes L."/>
            <person name="Hurhula B."/>
            <person name="Husby M.E."/>
            <person name="Kamat A."/>
            <person name="Kanga B."/>
            <person name="Kashin S."/>
            <person name="Khazanovich D."/>
            <person name="Kisner P."/>
            <person name="Lance K."/>
            <person name="Lara M."/>
            <person name="Lee W."/>
            <person name="Lennon N."/>
            <person name="Letendre F."/>
            <person name="LeVine R."/>
            <person name="Lipovsky A."/>
            <person name="Liu X."/>
            <person name="Liu J."/>
            <person name="Liu S."/>
            <person name="Lokyitsang T."/>
            <person name="Lokyitsang Y."/>
            <person name="Lubonja R."/>
            <person name="Lui A."/>
            <person name="MacDonald P."/>
            <person name="Magnisalis V."/>
            <person name="Maru K."/>
            <person name="Matthews C."/>
            <person name="McCusker W."/>
            <person name="McDonough S."/>
            <person name="Mehta T."/>
            <person name="Meldrim J."/>
            <person name="Meneus L."/>
            <person name="Mihai O."/>
            <person name="Mihalev A."/>
            <person name="Mihova T."/>
            <person name="Mittelman R."/>
            <person name="Mlenga V."/>
            <person name="Montmayeur A."/>
            <person name="Mulrain L."/>
            <person name="Navidi A."/>
            <person name="Naylor J."/>
            <person name="Negash T."/>
            <person name="Nguyen T."/>
            <person name="Nguyen N."/>
            <person name="Nicol R."/>
            <person name="Norbu C."/>
            <person name="Norbu N."/>
            <person name="Novod N."/>
            <person name="O'Neill B."/>
            <person name="Osman S."/>
            <person name="Markiewicz E."/>
            <person name="Oyono O.L."/>
            <person name="Patti C."/>
            <person name="Phunkhang P."/>
            <person name="Pierre F."/>
            <person name="Priest M."/>
            <person name="Raghuraman S."/>
            <person name="Rege F."/>
            <person name="Reyes R."/>
            <person name="Rise C."/>
            <person name="Rogov P."/>
            <person name="Ross K."/>
            <person name="Ryan E."/>
            <person name="Settipalli S."/>
            <person name="Shea T."/>
            <person name="Sherpa N."/>
            <person name="Shi L."/>
            <person name="Shih D."/>
            <person name="Sparrow T."/>
            <person name="Spaulding J."/>
            <person name="Stalker J."/>
            <person name="Stange-Thomann N."/>
            <person name="Stavropoulos S."/>
            <person name="Stone C."/>
            <person name="Strader C."/>
            <person name="Tesfaye S."/>
            <person name="Thomson T."/>
            <person name="Thoulutsang Y."/>
            <person name="Thoulutsang D."/>
            <person name="Topham K."/>
            <person name="Topping I."/>
            <person name="Tsamla T."/>
            <person name="Vassiliev H."/>
            <person name="Vo A."/>
            <person name="Wangchuk T."/>
            <person name="Wangdi T."/>
            <person name="Weiand M."/>
            <person name="Wilkinson J."/>
            <person name="Wilson A."/>
            <person name="Yadav S."/>
            <person name="Young G."/>
            <person name="Yu Q."/>
            <person name="Zembek L."/>
            <person name="Zhong D."/>
            <person name="Zimmer A."/>
            <person name="Zwirko Z."/>
            <person name="Jaffe D.B."/>
            <person name="Alvarez P."/>
            <person name="Brockman W."/>
            <person name="Butler J."/>
            <person name="Chin C."/>
            <person name="Gnerre S."/>
            <person name="MacCallum I."/>
            <person name="Graves J.A."/>
            <person name="Ponting C.P."/>
            <person name="Breen M."/>
            <person name="Samollow P.B."/>
            <person name="Lander E.S."/>
            <person name="Lindblad-Toh K."/>
        </authorList>
    </citation>
    <scope>NUCLEOTIDE SEQUENCE [LARGE SCALE GENOMIC DNA]</scope>
</reference>
<evidence type="ECO:0000256" key="4">
    <source>
        <dbReference type="ARBA" id="ARBA00022454"/>
    </source>
</evidence>
<comment type="subcellular location">
    <subcellularLocation>
        <location evidence="2">Chromosome</location>
        <location evidence="2">Centromere</location>
    </subcellularLocation>
    <subcellularLocation>
        <location evidence="1">Nucleus</location>
    </subcellularLocation>
</comment>
<dbReference type="Pfam" id="PF11111">
    <property type="entry name" value="CENP-M"/>
    <property type="match status" value="1"/>
</dbReference>
<accession>A0A5F8HEU9</accession>
<name>A0A5F8HEU9_MONDO</name>
<evidence type="ECO:0000256" key="1">
    <source>
        <dbReference type="ARBA" id="ARBA00004123"/>
    </source>
</evidence>
<keyword evidence="6" id="KW-0137">Centromere</keyword>
<dbReference type="InterPro" id="IPR020987">
    <property type="entry name" value="Centromere_Cenp-M"/>
</dbReference>
<reference evidence="7" key="2">
    <citation type="submission" date="2025-08" db="UniProtKB">
        <authorList>
            <consortium name="Ensembl"/>
        </authorList>
    </citation>
    <scope>IDENTIFICATION</scope>
</reference>
<keyword evidence="4" id="KW-0158">Chromosome</keyword>
<evidence type="ECO:0000256" key="3">
    <source>
        <dbReference type="ARBA" id="ARBA00016382"/>
    </source>
</evidence>
<dbReference type="Gene3D" id="3.40.50.300">
    <property type="entry name" value="P-loop containing nucleotide triphosphate hydrolases"/>
    <property type="match status" value="1"/>
</dbReference>
<reference evidence="7" key="3">
    <citation type="submission" date="2025-09" db="UniProtKB">
        <authorList>
            <consortium name="Ensembl"/>
        </authorList>
    </citation>
    <scope>IDENTIFICATION</scope>
</reference>
<protein>
    <recommendedName>
        <fullName evidence="3">Centromere protein M</fullName>
    </recommendedName>
</protein>
<evidence type="ECO:0000313" key="8">
    <source>
        <dbReference type="Proteomes" id="UP000002280"/>
    </source>
</evidence>
<dbReference type="PANTHER" id="PTHR34436">
    <property type="entry name" value="CENTROMERE PROTEIN M"/>
    <property type="match status" value="1"/>
</dbReference>
<proteinExistence type="predicted"/>
<dbReference type="Ensembl" id="ENSMODT00000073226.1">
    <property type="protein sequence ID" value="ENSMODP00000058363.1"/>
    <property type="gene ID" value="ENSMODG00000013247.4"/>
</dbReference>